<dbReference type="KEGG" id="ker:91106303"/>
<feature type="region of interest" description="Disordered" evidence="1">
    <location>
        <begin position="1"/>
        <end position="20"/>
    </location>
</feature>
<gene>
    <name evidence="3" type="ORF">V865_007502</name>
</gene>
<keyword evidence="2" id="KW-1133">Transmembrane helix</keyword>
<dbReference type="Proteomes" id="UP001358614">
    <property type="component" value="Chromosome 2"/>
</dbReference>
<evidence type="ECO:0000313" key="3">
    <source>
        <dbReference type="EMBL" id="WWD09379.1"/>
    </source>
</evidence>
<dbReference type="AlphaFoldDB" id="A0AAX4KT24"/>
<dbReference type="EMBL" id="CP144090">
    <property type="protein sequence ID" value="WWD09379.1"/>
    <property type="molecule type" value="Genomic_DNA"/>
</dbReference>
<feature type="compositionally biased region" description="Low complexity" evidence="1">
    <location>
        <begin position="9"/>
        <end position="20"/>
    </location>
</feature>
<accession>A0AAX4KT24</accession>
<dbReference type="GeneID" id="91106303"/>
<evidence type="ECO:0000256" key="2">
    <source>
        <dbReference type="SAM" id="Phobius"/>
    </source>
</evidence>
<reference evidence="3 4" key="1">
    <citation type="submission" date="2024-01" db="EMBL/GenBank/DDBJ databases">
        <title>Comparative genomics of Cryptococcus and Kwoniella reveals pathogenesis evolution and contrasting modes of karyotype evolution via chromosome fusion or intercentromeric recombination.</title>
        <authorList>
            <person name="Coelho M.A."/>
            <person name="David-Palma M."/>
            <person name="Shea T."/>
            <person name="Bowers K."/>
            <person name="McGinley-Smith S."/>
            <person name="Mohammad A.W."/>
            <person name="Gnirke A."/>
            <person name="Yurkov A.M."/>
            <person name="Nowrousian M."/>
            <person name="Sun S."/>
            <person name="Cuomo C.A."/>
            <person name="Heitman J."/>
        </authorList>
    </citation>
    <scope>NUCLEOTIDE SEQUENCE [LARGE SCALE GENOMIC DNA]</scope>
    <source>
        <strain evidence="3 4">PYCC6329</strain>
    </source>
</reference>
<keyword evidence="4" id="KW-1185">Reference proteome</keyword>
<proteinExistence type="predicted"/>
<keyword evidence="2" id="KW-0812">Transmembrane</keyword>
<sequence>MAFGRKRGTTTTTTTTETGTRTWKRSPLKLGLAAFAVLIATLFFWLSAFSVPFIDSIHYVHTRERCQVR</sequence>
<organism evidence="3 4">
    <name type="scientific">Kwoniella europaea PYCC6329</name>
    <dbReference type="NCBI Taxonomy" id="1423913"/>
    <lineage>
        <taxon>Eukaryota</taxon>
        <taxon>Fungi</taxon>
        <taxon>Dikarya</taxon>
        <taxon>Basidiomycota</taxon>
        <taxon>Agaricomycotina</taxon>
        <taxon>Tremellomycetes</taxon>
        <taxon>Tremellales</taxon>
        <taxon>Cryptococcaceae</taxon>
        <taxon>Kwoniella</taxon>
    </lineage>
</organism>
<name>A0AAX4KT24_9TREE</name>
<evidence type="ECO:0000256" key="1">
    <source>
        <dbReference type="SAM" id="MobiDB-lite"/>
    </source>
</evidence>
<evidence type="ECO:0000313" key="4">
    <source>
        <dbReference type="Proteomes" id="UP001358614"/>
    </source>
</evidence>
<keyword evidence="2" id="KW-0472">Membrane</keyword>
<feature type="transmembrane region" description="Helical" evidence="2">
    <location>
        <begin position="30"/>
        <end position="54"/>
    </location>
</feature>
<dbReference type="RefSeq" id="XP_066087346.1">
    <property type="nucleotide sequence ID" value="XM_066231249.1"/>
</dbReference>
<protein>
    <submittedName>
        <fullName evidence="3">Uncharacterized protein</fullName>
    </submittedName>
</protein>